<accession>A0ABT8BF06</accession>
<keyword evidence="2" id="KW-1185">Reference proteome</keyword>
<reference evidence="2" key="1">
    <citation type="journal article" date="2019" name="Int. J. Syst. Evol. Microbiol.">
        <title>The Global Catalogue of Microorganisms (GCM) 10K type strain sequencing project: providing services to taxonomists for standard genome sequencing and annotation.</title>
        <authorList>
            <consortium name="The Broad Institute Genomics Platform"/>
            <consortium name="The Broad Institute Genome Sequencing Center for Infectious Disease"/>
            <person name="Wu L."/>
            <person name="Ma J."/>
        </authorList>
    </citation>
    <scope>NUCLEOTIDE SEQUENCE [LARGE SCALE GENOMIC DNA]</scope>
    <source>
        <strain evidence="2">CECT 7069</strain>
    </source>
</reference>
<evidence type="ECO:0000313" key="2">
    <source>
        <dbReference type="Proteomes" id="UP001224644"/>
    </source>
</evidence>
<organism evidence="1 2">
    <name type="scientific">Methylobacterium adhaesivum</name>
    <dbReference type="NCBI Taxonomy" id="333297"/>
    <lineage>
        <taxon>Bacteria</taxon>
        <taxon>Pseudomonadati</taxon>
        <taxon>Pseudomonadota</taxon>
        <taxon>Alphaproteobacteria</taxon>
        <taxon>Hyphomicrobiales</taxon>
        <taxon>Methylobacteriaceae</taxon>
        <taxon>Methylobacterium</taxon>
    </lineage>
</organism>
<comment type="caution">
    <text evidence="1">The sequence shown here is derived from an EMBL/GenBank/DDBJ whole genome shotgun (WGS) entry which is preliminary data.</text>
</comment>
<sequence length="156" mass="16965">MTQINKVFVSAEDTVLAVHPYDQAVADDAYGAGVTVAFFDATEMPSPVEDTFDEEGRRMGGVPRRLDKGWAKKHVPPLPDSVTSTQGKLALIAAGLYEGVLGAIQDVPDPTERLIAQTKFDAARWYRTDPLFSEIAGAIGIPAKQFDGLWRDAMAR</sequence>
<protein>
    <recommendedName>
        <fullName evidence="3">Tail assembly chaperone</fullName>
    </recommendedName>
</protein>
<gene>
    <name evidence="1" type="ORF">QWZ12_08215</name>
</gene>
<evidence type="ECO:0008006" key="3">
    <source>
        <dbReference type="Google" id="ProtNLM"/>
    </source>
</evidence>
<name>A0ABT8BF06_9HYPH</name>
<dbReference type="Proteomes" id="UP001224644">
    <property type="component" value="Unassembled WGS sequence"/>
</dbReference>
<dbReference type="RefSeq" id="WP_238223026.1">
    <property type="nucleotide sequence ID" value="NZ_BPQD01000003.1"/>
</dbReference>
<proteinExistence type="predicted"/>
<dbReference type="EMBL" id="JAUFPX010000006">
    <property type="protein sequence ID" value="MDN3590596.1"/>
    <property type="molecule type" value="Genomic_DNA"/>
</dbReference>
<evidence type="ECO:0000313" key="1">
    <source>
        <dbReference type="EMBL" id="MDN3590596.1"/>
    </source>
</evidence>